<protein>
    <submittedName>
        <fullName evidence="6">Tigger transposable element-derived protein 4</fullName>
    </submittedName>
</protein>
<keyword evidence="7" id="KW-1185">Reference proteome</keyword>
<comment type="caution">
    <text evidence="6">The sequence shown here is derived from an EMBL/GenBank/DDBJ whole genome shotgun (WGS) entry which is preliminary data.</text>
</comment>
<dbReference type="InterPro" id="IPR006600">
    <property type="entry name" value="HTH_CenpB_DNA-bd_dom"/>
</dbReference>
<dbReference type="SUPFAM" id="SSF46689">
    <property type="entry name" value="Homeodomain-like"/>
    <property type="match status" value="2"/>
</dbReference>
<gene>
    <name evidence="6" type="ORF">PoB_003316500</name>
</gene>
<keyword evidence="3" id="KW-0539">Nucleus</keyword>
<dbReference type="PANTHER" id="PTHR19303">
    <property type="entry name" value="TRANSPOSON"/>
    <property type="match status" value="1"/>
</dbReference>
<dbReference type="GO" id="GO:0005634">
    <property type="term" value="C:nucleus"/>
    <property type="evidence" value="ECO:0007669"/>
    <property type="project" value="UniProtKB-SubCell"/>
</dbReference>
<dbReference type="Pfam" id="PF03184">
    <property type="entry name" value="DDE_1"/>
    <property type="match status" value="1"/>
</dbReference>
<evidence type="ECO:0000259" key="5">
    <source>
        <dbReference type="PROSITE" id="PS51253"/>
    </source>
</evidence>
<evidence type="ECO:0000256" key="1">
    <source>
        <dbReference type="ARBA" id="ARBA00004123"/>
    </source>
</evidence>
<keyword evidence="2" id="KW-0238">DNA-binding</keyword>
<dbReference type="Proteomes" id="UP000735302">
    <property type="component" value="Unassembled WGS sequence"/>
</dbReference>
<proteinExistence type="predicted"/>
<evidence type="ECO:0000256" key="4">
    <source>
        <dbReference type="SAM" id="MobiDB-lite"/>
    </source>
</evidence>
<reference evidence="6 7" key="1">
    <citation type="journal article" date="2021" name="Elife">
        <title>Chloroplast acquisition without the gene transfer in kleptoplastic sea slugs, Plakobranchus ocellatus.</title>
        <authorList>
            <person name="Maeda T."/>
            <person name="Takahashi S."/>
            <person name="Yoshida T."/>
            <person name="Shimamura S."/>
            <person name="Takaki Y."/>
            <person name="Nagai Y."/>
            <person name="Toyoda A."/>
            <person name="Suzuki Y."/>
            <person name="Arimoto A."/>
            <person name="Ishii H."/>
            <person name="Satoh N."/>
            <person name="Nishiyama T."/>
            <person name="Hasebe M."/>
            <person name="Maruyama T."/>
            <person name="Minagawa J."/>
            <person name="Obokata J."/>
            <person name="Shigenobu S."/>
        </authorList>
    </citation>
    <scope>NUCLEOTIDE SEQUENCE [LARGE SCALE GENOMIC DNA]</scope>
</reference>
<feature type="region of interest" description="Disordered" evidence="4">
    <location>
        <begin position="1"/>
        <end position="28"/>
    </location>
</feature>
<comment type="subcellular location">
    <subcellularLocation>
        <location evidence="1">Nucleus</location>
    </subcellularLocation>
</comment>
<accession>A0AAV4AIP4</accession>
<dbReference type="Pfam" id="PF03221">
    <property type="entry name" value="HTH_Tnp_Tc5"/>
    <property type="match status" value="1"/>
</dbReference>
<feature type="domain" description="HTH CENPB-type" evidence="5">
    <location>
        <begin position="135"/>
        <end position="208"/>
    </location>
</feature>
<dbReference type="SMART" id="SM00674">
    <property type="entry name" value="CENPB"/>
    <property type="match status" value="1"/>
</dbReference>
<dbReference type="GO" id="GO:0003677">
    <property type="term" value="F:DNA binding"/>
    <property type="evidence" value="ECO:0007669"/>
    <property type="project" value="UniProtKB-KW"/>
</dbReference>
<dbReference type="PROSITE" id="PS51253">
    <property type="entry name" value="HTH_CENPB"/>
    <property type="match status" value="1"/>
</dbReference>
<evidence type="ECO:0000256" key="3">
    <source>
        <dbReference type="ARBA" id="ARBA00023242"/>
    </source>
</evidence>
<dbReference type="InterPro" id="IPR050863">
    <property type="entry name" value="CenT-Element_Derived"/>
</dbReference>
<evidence type="ECO:0000256" key="2">
    <source>
        <dbReference type="ARBA" id="ARBA00023125"/>
    </source>
</evidence>
<dbReference type="InterPro" id="IPR004875">
    <property type="entry name" value="DDE_SF_endonuclease_dom"/>
</dbReference>
<evidence type="ECO:0000313" key="6">
    <source>
        <dbReference type="EMBL" id="GFO06660.1"/>
    </source>
</evidence>
<dbReference type="InterPro" id="IPR007889">
    <property type="entry name" value="HTH_Psq"/>
</dbReference>
<dbReference type="PANTHER" id="PTHR19303:SF73">
    <property type="entry name" value="PROTEIN PDC2"/>
    <property type="match status" value="1"/>
</dbReference>
<sequence length="615" mass="70158">MYSNSKQPPQTSSGYRNEANPGRFPRTLTYNAEKGSQAAMYMDINSDVQSLSSQDLEEWANASAVSEDVQPQKKKRRVHHLTLGVKLKIVTEYEQGRKRKHIMEQYKLAPSTFSTLIANKEDIKKNVGTSDYSSQRRRIRQSKYQKMEEVLWEWYKESSKQPGGKPITNPLICSKALELAKQMGMSEFKANSGWLCRFRQRRGIFRSPAAKLAKAKAPQTANPDLVREWTSNILPDIIRKYEPNDIFIAHETAILYRCTPDVMLPFLGERCAGGRHPKERLTVLMACNMTGTEKLPLLVVGQHGRPKSLKSVQTLPTEYVSNKKVWMIPLFFEEWVKRFDKLMEDSWRRVALFVSPCGSHTHVENLNSVTLVFLPPDINLQPGNQGIVQNLKMNYRGIVLKRFMDVIEQRGPYDKLSVSTLDALLWLREAWNAVTPQCIALGFKMAGFESLDQLEADSQAVASRHDNPEDDYYAVFDKFASVIALDPLITAEGYLTIDSHLVTFGNMSACEMMLARAAAQGPDDEEEEADDQIGATEMEPSISDAKQSLSTLLRFFEHFKGEQETFKFVSDMEHFIHRLTNSSVKQTTILDYFMKRANKRSKVPRPSTTFFFPRS</sequence>
<dbReference type="InterPro" id="IPR009057">
    <property type="entry name" value="Homeodomain-like_sf"/>
</dbReference>
<dbReference type="Pfam" id="PF04218">
    <property type="entry name" value="CENP-B_N"/>
    <property type="match status" value="1"/>
</dbReference>
<feature type="compositionally biased region" description="Polar residues" evidence="4">
    <location>
        <begin position="1"/>
        <end position="15"/>
    </location>
</feature>
<organism evidence="6 7">
    <name type="scientific">Plakobranchus ocellatus</name>
    <dbReference type="NCBI Taxonomy" id="259542"/>
    <lineage>
        <taxon>Eukaryota</taxon>
        <taxon>Metazoa</taxon>
        <taxon>Spiralia</taxon>
        <taxon>Lophotrochozoa</taxon>
        <taxon>Mollusca</taxon>
        <taxon>Gastropoda</taxon>
        <taxon>Heterobranchia</taxon>
        <taxon>Euthyneura</taxon>
        <taxon>Panpulmonata</taxon>
        <taxon>Sacoglossa</taxon>
        <taxon>Placobranchoidea</taxon>
        <taxon>Plakobranchidae</taxon>
        <taxon>Plakobranchus</taxon>
    </lineage>
</organism>
<name>A0AAV4AIP4_9GAST</name>
<dbReference type="AlphaFoldDB" id="A0AAV4AIP4"/>
<evidence type="ECO:0000313" key="7">
    <source>
        <dbReference type="Proteomes" id="UP000735302"/>
    </source>
</evidence>
<dbReference type="Gene3D" id="1.10.10.60">
    <property type="entry name" value="Homeodomain-like"/>
    <property type="match status" value="2"/>
</dbReference>
<dbReference type="EMBL" id="BLXT01003781">
    <property type="protein sequence ID" value="GFO06660.1"/>
    <property type="molecule type" value="Genomic_DNA"/>
</dbReference>